<proteinExistence type="predicted"/>
<protein>
    <submittedName>
        <fullName evidence="2">Uncharacterized protein</fullName>
    </submittedName>
</protein>
<accession>A0AAN8IAR9</accession>
<evidence type="ECO:0000313" key="2">
    <source>
        <dbReference type="EMBL" id="KAK5955940.1"/>
    </source>
</evidence>
<reference evidence="2 3" key="1">
    <citation type="submission" date="2022-12" db="EMBL/GenBank/DDBJ databases">
        <title>Genomic features and morphological characterization of a novel Knufia sp. strain isolated from spacecraft assembly facility.</title>
        <authorList>
            <person name="Teixeira M."/>
            <person name="Chander A.M."/>
            <person name="Stajich J.E."/>
            <person name="Venkateswaran K."/>
        </authorList>
    </citation>
    <scope>NUCLEOTIDE SEQUENCE [LARGE SCALE GENOMIC DNA]</scope>
    <source>
        <strain evidence="2 3">FJI-L2-BK-P2</strain>
    </source>
</reference>
<gene>
    <name evidence="2" type="ORF">OHC33_002513</name>
</gene>
<feature type="compositionally biased region" description="Basic and acidic residues" evidence="1">
    <location>
        <begin position="146"/>
        <end position="156"/>
    </location>
</feature>
<comment type="caution">
    <text evidence="2">The sequence shown here is derived from an EMBL/GenBank/DDBJ whole genome shotgun (WGS) entry which is preliminary data.</text>
</comment>
<sequence>MRRLDSFCRFDEKLDTRRKTAWTSCDVQQRQQYMLHGLLLASRCNDNEDVTELLNALRQNDSPQVLAQCLLHQIHGLQERKIIGKSDLDIHDVLSLAVEGLSQGPGPGARDDSSSFVMLEDLDSKPCTDGQVDGHTNSHMNGLVDGHVDDTHRGPNPEEDPSFESSDGVPDHAFTEDAEAVPQFPFAQNLIYNQPSTYPLAGRPFSYSNSPLFAGSNDGVNSVESRNANVRNTRPLVTHSADGLSMPEANSANSALCLETSPNNPVQGSRMIGAHSPFNASVVDPAGWNMPPPLVGGLRSSWTGIFSLRCRDSEGG</sequence>
<dbReference type="EMBL" id="JAKLMC020000005">
    <property type="protein sequence ID" value="KAK5955940.1"/>
    <property type="molecule type" value="Genomic_DNA"/>
</dbReference>
<organism evidence="2 3">
    <name type="scientific">Knufia fluminis</name>
    <dbReference type="NCBI Taxonomy" id="191047"/>
    <lineage>
        <taxon>Eukaryota</taxon>
        <taxon>Fungi</taxon>
        <taxon>Dikarya</taxon>
        <taxon>Ascomycota</taxon>
        <taxon>Pezizomycotina</taxon>
        <taxon>Eurotiomycetes</taxon>
        <taxon>Chaetothyriomycetidae</taxon>
        <taxon>Chaetothyriales</taxon>
        <taxon>Trichomeriaceae</taxon>
        <taxon>Knufia</taxon>
    </lineage>
</organism>
<evidence type="ECO:0000313" key="3">
    <source>
        <dbReference type="Proteomes" id="UP001316803"/>
    </source>
</evidence>
<keyword evidence="3" id="KW-1185">Reference proteome</keyword>
<feature type="region of interest" description="Disordered" evidence="1">
    <location>
        <begin position="134"/>
        <end position="172"/>
    </location>
</feature>
<dbReference type="AlphaFoldDB" id="A0AAN8IAR9"/>
<evidence type="ECO:0000256" key="1">
    <source>
        <dbReference type="SAM" id="MobiDB-lite"/>
    </source>
</evidence>
<name>A0AAN8IAR9_9EURO</name>
<dbReference type="Proteomes" id="UP001316803">
    <property type="component" value="Unassembled WGS sequence"/>
</dbReference>